<dbReference type="PROSITE" id="PS50092">
    <property type="entry name" value="TSP1"/>
    <property type="match status" value="1"/>
</dbReference>
<dbReference type="GeneTree" id="ENSGT00940000160456"/>
<dbReference type="GO" id="GO:0005576">
    <property type="term" value="C:extracellular region"/>
    <property type="evidence" value="ECO:0007669"/>
    <property type="project" value="UniProtKB-SubCell"/>
</dbReference>
<dbReference type="GO" id="GO:0030198">
    <property type="term" value="P:extracellular matrix organization"/>
    <property type="evidence" value="ECO:0007669"/>
    <property type="project" value="InterPro"/>
</dbReference>
<dbReference type="InterPro" id="IPR008993">
    <property type="entry name" value="TIMP-like_OB-fold"/>
</dbReference>
<reference evidence="7" key="1">
    <citation type="submission" date="2011-08" db="EMBL/GenBank/DDBJ databases">
        <title>The draft genome of Latimeria chalumnae.</title>
        <authorList>
            <person name="Di Palma F."/>
            <person name="Alfoldi J."/>
            <person name="Johnson J."/>
            <person name="Berlin A."/>
            <person name="Gnerre S."/>
            <person name="Jaffe D."/>
            <person name="MacCallum I."/>
            <person name="Young S."/>
            <person name="Walker B.J."/>
            <person name="Lander E."/>
            <person name="Lindblad-Toh K."/>
        </authorList>
    </citation>
    <scope>NUCLEOTIDE SEQUENCE [LARGE SCALE GENOMIC DNA]</scope>
    <source>
        <strain evidence="7">Wild caught</strain>
    </source>
</reference>
<dbReference type="FunFam" id="2.60.120.830:FF:000001">
    <property type="entry name" value="A disintegrin and metalloproteinase with thrombospondin motifs 1"/>
    <property type="match status" value="1"/>
</dbReference>
<evidence type="ECO:0000256" key="3">
    <source>
        <dbReference type="ARBA" id="ARBA00023157"/>
    </source>
</evidence>
<dbReference type="Gene3D" id="2.20.100.10">
    <property type="entry name" value="Thrombospondin type-1 (TSP1) repeat"/>
    <property type="match status" value="1"/>
</dbReference>
<dbReference type="InterPro" id="IPR045371">
    <property type="entry name" value="ADAMTS_CR_3"/>
</dbReference>
<dbReference type="OMA" id="CQSDFGE"/>
<dbReference type="InterPro" id="IPR001134">
    <property type="entry name" value="Netrin_domain"/>
</dbReference>
<dbReference type="GO" id="GO:0031012">
    <property type="term" value="C:extracellular matrix"/>
    <property type="evidence" value="ECO:0007669"/>
    <property type="project" value="TreeGrafter"/>
</dbReference>
<sequence>QKLLTFFTLVSENIFQRQLRLSEWSQWGSWSSCSSTCGGGVSFRLRRCIRFSEGDTCAGDQRQYKTCSMEDCPPGSRDFRQVQCSLYNNKPILGNWDRYQWVPFYGAPNVCDLNCLALGHNFYYTFGRVLDGTSCSQESEDICISGQCLKVGCDGILGSNAKTDICGVCAGWNDSCVFIRRIFQATFPPSGFFGYKNVTRIPAGATYIKVTDHSRNFLALMNGNSHYVINGNWAIDWPGVYDIAGTKVHYKRSADNYESFEASGPTVEDLHIMVLSQEQNPGIEYEFWLPNDRYTDYQGDYSPLRQPLSTVIEADSSVPHLPWIQTTSPPHTKLIPVSKCHCRKCKKVKGRSHRIRQYCRSDFVFRAKIHGKKIVGLETRYDVLVKHTYKNNFPIVHREYIWVSGTCDCPEVLEKREYVLMARRHVNYEHTLNRILLEQNSYVKLWSPREDILLRDLNKHCT</sequence>
<feature type="disulfide bond" evidence="4">
    <location>
        <begin position="37"/>
        <end position="72"/>
    </location>
</feature>
<dbReference type="Gene3D" id="2.60.120.830">
    <property type="match status" value="1"/>
</dbReference>
<comment type="subcellular location">
    <subcellularLocation>
        <location evidence="1">Secreted</location>
    </subcellularLocation>
</comment>
<dbReference type="HOGENOM" id="CLU_610546_0_0_1"/>
<evidence type="ECO:0000313" key="7">
    <source>
        <dbReference type="Proteomes" id="UP000008672"/>
    </source>
</evidence>
<dbReference type="Ensembl" id="ENSLACT00000006505.1">
    <property type="protein sequence ID" value="ENSLACP00000006452.1"/>
    <property type="gene ID" value="ENSLACG00000005725.1"/>
</dbReference>
<dbReference type="InParanoid" id="H3A9Y1"/>
<dbReference type="InterPro" id="IPR013273">
    <property type="entry name" value="ADAMTS/ADAMTS-like"/>
</dbReference>
<dbReference type="STRING" id="7897.ENSLACP00000006452"/>
<dbReference type="Pfam" id="PF05986">
    <property type="entry name" value="ADAMTS_spacer1"/>
    <property type="match status" value="1"/>
</dbReference>
<dbReference type="InterPro" id="IPR050439">
    <property type="entry name" value="ADAMTS_ADAMTS-like"/>
</dbReference>
<dbReference type="EMBL" id="AFYH01105499">
    <property type="status" value="NOT_ANNOTATED_CDS"/>
    <property type="molecule type" value="Genomic_DNA"/>
</dbReference>
<dbReference type="SUPFAM" id="SSF82895">
    <property type="entry name" value="TSP-1 type 1 repeat"/>
    <property type="match status" value="1"/>
</dbReference>
<keyword evidence="2" id="KW-0964">Secreted</keyword>
<evidence type="ECO:0000313" key="6">
    <source>
        <dbReference type="Ensembl" id="ENSLACP00000006452.1"/>
    </source>
</evidence>
<evidence type="ECO:0000259" key="5">
    <source>
        <dbReference type="PROSITE" id="PS50189"/>
    </source>
</evidence>
<dbReference type="AlphaFoldDB" id="H3A9Y1"/>
<dbReference type="PANTHER" id="PTHR13723">
    <property type="entry name" value="ADAMTS A DISINTEGRIN AND METALLOPROTEASE WITH THROMBOSPONDIN MOTIFS PROTEASE"/>
    <property type="match status" value="1"/>
</dbReference>
<dbReference type="GO" id="GO:0004222">
    <property type="term" value="F:metalloendopeptidase activity"/>
    <property type="evidence" value="ECO:0007669"/>
    <property type="project" value="TreeGrafter"/>
</dbReference>
<dbReference type="SMART" id="SM00209">
    <property type="entry name" value="TSP1"/>
    <property type="match status" value="1"/>
</dbReference>
<proteinExistence type="predicted"/>
<dbReference type="PROSITE" id="PS50189">
    <property type="entry name" value="NTR"/>
    <property type="match status" value="1"/>
</dbReference>
<dbReference type="Gene3D" id="2.40.50.120">
    <property type="match status" value="1"/>
</dbReference>
<dbReference type="Proteomes" id="UP000008672">
    <property type="component" value="Unassembled WGS sequence"/>
</dbReference>
<dbReference type="GO" id="GO:0006508">
    <property type="term" value="P:proteolysis"/>
    <property type="evidence" value="ECO:0007669"/>
    <property type="project" value="TreeGrafter"/>
</dbReference>
<dbReference type="eggNOG" id="KOG3538">
    <property type="taxonomic scope" value="Eukaryota"/>
</dbReference>
<dbReference type="Pfam" id="PF01759">
    <property type="entry name" value="NTR"/>
    <property type="match status" value="1"/>
</dbReference>
<evidence type="ECO:0000256" key="1">
    <source>
        <dbReference type="ARBA" id="ARBA00004613"/>
    </source>
</evidence>
<organism evidence="6 7">
    <name type="scientific">Latimeria chalumnae</name>
    <name type="common">Coelacanth</name>
    <dbReference type="NCBI Taxonomy" id="7897"/>
    <lineage>
        <taxon>Eukaryota</taxon>
        <taxon>Metazoa</taxon>
        <taxon>Chordata</taxon>
        <taxon>Craniata</taxon>
        <taxon>Vertebrata</taxon>
        <taxon>Euteleostomi</taxon>
        <taxon>Coelacanthiformes</taxon>
        <taxon>Coelacanthidae</taxon>
        <taxon>Latimeria</taxon>
    </lineage>
</organism>
<keyword evidence="3 4" id="KW-1015">Disulfide bond</keyword>
<dbReference type="PRINTS" id="PR01857">
    <property type="entry name" value="ADAMTSFAMILY"/>
</dbReference>
<evidence type="ECO:0000256" key="2">
    <source>
        <dbReference type="ARBA" id="ARBA00022525"/>
    </source>
</evidence>
<feature type="disulfide bond" evidence="4">
    <location>
        <begin position="48"/>
        <end position="57"/>
    </location>
</feature>
<evidence type="ECO:0000256" key="4">
    <source>
        <dbReference type="PIRSR" id="PIRSR613273-3"/>
    </source>
</evidence>
<dbReference type="Pfam" id="PF19236">
    <property type="entry name" value="ADAMTS_CR_3"/>
    <property type="match status" value="1"/>
</dbReference>
<dbReference type="FunFam" id="2.20.100.10:FF:000001">
    <property type="entry name" value="semaphorin-5A isoform X1"/>
    <property type="match status" value="1"/>
</dbReference>
<name>H3A9Y1_LATCH</name>
<dbReference type="InterPro" id="IPR000884">
    <property type="entry name" value="TSP1_rpt"/>
</dbReference>
<reference evidence="6" key="3">
    <citation type="submission" date="2025-09" db="UniProtKB">
        <authorList>
            <consortium name="Ensembl"/>
        </authorList>
    </citation>
    <scope>IDENTIFICATION</scope>
</reference>
<dbReference type="InterPro" id="IPR010294">
    <property type="entry name" value="ADAMTS_spacer1"/>
</dbReference>
<dbReference type="SUPFAM" id="SSF50242">
    <property type="entry name" value="TIMP-like"/>
    <property type="match status" value="1"/>
</dbReference>
<dbReference type="InterPro" id="IPR036383">
    <property type="entry name" value="TSP1_rpt_sf"/>
</dbReference>
<dbReference type="InterPro" id="IPR018933">
    <property type="entry name" value="Netrin_module_non-TIMP"/>
</dbReference>
<dbReference type="Pfam" id="PF00090">
    <property type="entry name" value="TSP_1"/>
    <property type="match status" value="1"/>
</dbReference>
<feature type="domain" description="NTR" evidence="5">
    <location>
        <begin position="342"/>
        <end position="461"/>
    </location>
</feature>
<dbReference type="PANTHER" id="PTHR13723:SF173">
    <property type="entry name" value="ADAMTS-LIKE PROTEIN 5"/>
    <property type="match status" value="1"/>
</dbReference>
<accession>H3A9Y1</accession>
<reference evidence="6" key="2">
    <citation type="submission" date="2025-08" db="UniProtKB">
        <authorList>
            <consortium name="Ensembl"/>
        </authorList>
    </citation>
    <scope>IDENTIFICATION</scope>
</reference>
<keyword evidence="7" id="KW-1185">Reference proteome</keyword>
<protein>
    <recommendedName>
        <fullName evidence="5">NTR domain-containing protein</fullName>
    </recommendedName>
</protein>
<dbReference type="FunCoup" id="H3A9Y1">
    <property type="interactions" value="52"/>
</dbReference>
<feature type="disulfide bond" evidence="4">
    <location>
        <begin position="33"/>
        <end position="67"/>
    </location>
</feature>